<dbReference type="InterPro" id="IPR036259">
    <property type="entry name" value="MFS_trans_sf"/>
</dbReference>
<keyword evidence="3 6" id="KW-0812">Transmembrane</keyword>
<evidence type="ECO:0000256" key="2">
    <source>
        <dbReference type="ARBA" id="ARBA00022448"/>
    </source>
</evidence>
<dbReference type="GO" id="GO:0016020">
    <property type="term" value="C:membrane"/>
    <property type="evidence" value="ECO:0007669"/>
    <property type="project" value="UniProtKB-SubCell"/>
</dbReference>
<gene>
    <name evidence="8" type="ORF">AZE42_10350</name>
</gene>
<dbReference type="Gene3D" id="1.20.1250.20">
    <property type="entry name" value="MFS general substrate transporter like domains"/>
    <property type="match status" value="1"/>
</dbReference>
<evidence type="ECO:0000313" key="9">
    <source>
        <dbReference type="Proteomes" id="UP000183567"/>
    </source>
</evidence>
<feature type="domain" description="Major facilitator superfamily (MFS) profile" evidence="7">
    <location>
        <begin position="51"/>
        <end position="158"/>
    </location>
</feature>
<accession>A0A1J8PXZ0</accession>
<dbReference type="PANTHER" id="PTHR42718:SF9">
    <property type="entry name" value="MAJOR FACILITATOR SUPERFAMILY MULTIDRUG TRANSPORTER MFSC"/>
    <property type="match status" value="1"/>
</dbReference>
<sequence>MTVVPLIMLSHPFMISTKSLFTTIYMPLPLAEMQVDGEQKGLQSPTRKLVLLVIFCLAQFLDGVNNSSLLSALPALDNSMNMTSSQSTWVISAFQLTFASFLLISGRISDVYNPKTAFIGGVSGICVISICSGFVDSKIPIIICRALCGIGQHSRDGS</sequence>
<proteinExistence type="predicted"/>
<keyword evidence="9" id="KW-1185">Reference proteome</keyword>
<keyword evidence="5 6" id="KW-0472">Membrane</keyword>
<feature type="transmembrane region" description="Helical" evidence="6">
    <location>
        <begin position="116"/>
        <end position="135"/>
    </location>
</feature>
<dbReference type="Pfam" id="PF07690">
    <property type="entry name" value="MFS_1"/>
    <property type="match status" value="1"/>
</dbReference>
<dbReference type="PANTHER" id="PTHR42718">
    <property type="entry name" value="MAJOR FACILITATOR SUPERFAMILY MULTIDRUG TRANSPORTER MFSC"/>
    <property type="match status" value="1"/>
</dbReference>
<dbReference type="InterPro" id="IPR020846">
    <property type="entry name" value="MFS_dom"/>
</dbReference>
<dbReference type="AlphaFoldDB" id="A0A1J8PXZ0"/>
<dbReference type="STRING" id="180088.A0A1J8PXZ0"/>
<dbReference type="EMBL" id="LVVM01004214">
    <property type="protein sequence ID" value="OJA13319.1"/>
    <property type="molecule type" value="Genomic_DNA"/>
</dbReference>
<evidence type="ECO:0000313" key="8">
    <source>
        <dbReference type="EMBL" id="OJA13319.1"/>
    </source>
</evidence>
<dbReference type="PROSITE" id="PS50850">
    <property type="entry name" value="MFS"/>
    <property type="match status" value="1"/>
</dbReference>
<dbReference type="InterPro" id="IPR011701">
    <property type="entry name" value="MFS"/>
</dbReference>
<evidence type="ECO:0000256" key="6">
    <source>
        <dbReference type="SAM" id="Phobius"/>
    </source>
</evidence>
<evidence type="ECO:0000256" key="1">
    <source>
        <dbReference type="ARBA" id="ARBA00004141"/>
    </source>
</evidence>
<name>A0A1J8PXZ0_9AGAM</name>
<dbReference type="SUPFAM" id="SSF103473">
    <property type="entry name" value="MFS general substrate transporter"/>
    <property type="match status" value="1"/>
</dbReference>
<comment type="subcellular location">
    <subcellularLocation>
        <location evidence="1">Membrane</location>
        <topology evidence="1">Multi-pass membrane protein</topology>
    </subcellularLocation>
</comment>
<keyword evidence="4 6" id="KW-1133">Transmembrane helix</keyword>
<evidence type="ECO:0000259" key="7">
    <source>
        <dbReference type="PROSITE" id="PS50850"/>
    </source>
</evidence>
<keyword evidence="2" id="KW-0813">Transport</keyword>
<feature type="transmembrane region" description="Helical" evidence="6">
    <location>
        <begin position="87"/>
        <end position="104"/>
    </location>
</feature>
<comment type="caution">
    <text evidence="8">The sequence shown here is derived from an EMBL/GenBank/DDBJ whole genome shotgun (WGS) entry which is preliminary data.</text>
</comment>
<dbReference type="Proteomes" id="UP000183567">
    <property type="component" value="Unassembled WGS sequence"/>
</dbReference>
<dbReference type="GO" id="GO:0022857">
    <property type="term" value="F:transmembrane transporter activity"/>
    <property type="evidence" value="ECO:0007669"/>
    <property type="project" value="InterPro"/>
</dbReference>
<evidence type="ECO:0000256" key="3">
    <source>
        <dbReference type="ARBA" id="ARBA00022692"/>
    </source>
</evidence>
<dbReference type="OrthoDB" id="440755at2759"/>
<evidence type="ECO:0000256" key="4">
    <source>
        <dbReference type="ARBA" id="ARBA00022989"/>
    </source>
</evidence>
<evidence type="ECO:0000256" key="5">
    <source>
        <dbReference type="ARBA" id="ARBA00023136"/>
    </source>
</evidence>
<reference evidence="8 9" key="1">
    <citation type="submission" date="2016-03" db="EMBL/GenBank/DDBJ databases">
        <title>Comparative genomics of the ectomycorrhizal sister species Rhizopogon vinicolor and Rhizopogon vesiculosus (Basidiomycota: Boletales) reveals a divergence of the mating type B locus.</title>
        <authorList>
            <person name="Mujic A.B."/>
            <person name="Kuo A."/>
            <person name="Tritt A."/>
            <person name="Lipzen A."/>
            <person name="Chen C."/>
            <person name="Johnson J."/>
            <person name="Sharma A."/>
            <person name="Barry K."/>
            <person name="Grigoriev I.V."/>
            <person name="Spatafora J.W."/>
        </authorList>
    </citation>
    <scope>NUCLEOTIDE SEQUENCE [LARGE SCALE GENOMIC DNA]</scope>
    <source>
        <strain evidence="8 9">AM-OR11-056</strain>
    </source>
</reference>
<protein>
    <recommendedName>
        <fullName evidence="7">Major facilitator superfamily (MFS) profile domain-containing protein</fullName>
    </recommendedName>
</protein>
<organism evidence="8 9">
    <name type="scientific">Rhizopogon vesiculosus</name>
    <dbReference type="NCBI Taxonomy" id="180088"/>
    <lineage>
        <taxon>Eukaryota</taxon>
        <taxon>Fungi</taxon>
        <taxon>Dikarya</taxon>
        <taxon>Basidiomycota</taxon>
        <taxon>Agaricomycotina</taxon>
        <taxon>Agaricomycetes</taxon>
        <taxon>Agaricomycetidae</taxon>
        <taxon>Boletales</taxon>
        <taxon>Suillineae</taxon>
        <taxon>Rhizopogonaceae</taxon>
        <taxon>Rhizopogon</taxon>
    </lineage>
</organism>